<protein>
    <submittedName>
        <fullName evidence="4">Uncharacterized protein</fullName>
    </submittedName>
</protein>
<evidence type="ECO:0000313" key="3">
    <source>
        <dbReference type="EMBL" id="KAK3730877.1"/>
    </source>
</evidence>
<dbReference type="Proteomes" id="UP001283361">
    <property type="component" value="Unassembled WGS sequence"/>
</dbReference>
<evidence type="ECO:0000313" key="5">
    <source>
        <dbReference type="Proteomes" id="UP001283361"/>
    </source>
</evidence>
<keyword evidence="5" id="KW-1185">Reference proteome</keyword>
<feature type="compositionally biased region" description="Pro residues" evidence="1">
    <location>
        <begin position="118"/>
        <end position="127"/>
    </location>
</feature>
<feature type="transmembrane region" description="Helical" evidence="2">
    <location>
        <begin position="31"/>
        <end position="51"/>
    </location>
</feature>
<sequence length="160" mass="17307">CSAGERCGFRYCKRGCCDASSSECCSSKASVIWAILGPVLVIAVIVIIILVCCHCRNPGIVYHSQPGNTVVVQQGSSSNTHYVTQGMQPGVVYPHYGPSAPQTQYPQHPHTGMGQMYPPQPAVPQGPPSYESLHPNQQQFNQMTSGGVVNHGYSEPRKYN</sequence>
<evidence type="ECO:0000256" key="1">
    <source>
        <dbReference type="SAM" id="MobiDB-lite"/>
    </source>
</evidence>
<accession>A0AAE1AUB3</accession>
<keyword evidence="2" id="KW-0812">Transmembrane</keyword>
<reference evidence="4" key="1">
    <citation type="journal article" date="2023" name="G3 (Bethesda)">
        <title>A reference genome for the long-term kleptoplast-retaining sea slug Elysia crispata morphotype clarki.</title>
        <authorList>
            <person name="Eastman K.E."/>
            <person name="Pendleton A.L."/>
            <person name="Shaikh M.A."/>
            <person name="Suttiyut T."/>
            <person name="Ogas R."/>
            <person name="Tomko P."/>
            <person name="Gavelis G."/>
            <person name="Widhalm J.R."/>
            <person name="Wisecaver J.H."/>
        </authorList>
    </citation>
    <scope>NUCLEOTIDE SEQUENCE</scope>
    <source>
        <strain evidence="4">ECLA1</strain>
    </source>
</reference>
<dbReference type="AlphaFoldDB" id="A0AAE1AUB3"/>
<keyword evidence="2" id="KW-0472">Membrane</keyword>
<proteinExistence type="predicted"/>
<keyword evidence="2" id="KW-1133">Transmembrane helix</keyword>
<evidence type="ECO:0000256" key="2">
    <source>
        <dbReference type="SAM" id="Phobius"/>
    </source>
</evidence>
<dbReference type="EMBL" id="JAWDGP010001136">
    <property type="protein sequence ID" value="KAK3794150.1"/>
    <property type="molecule type" value="Genomic_DNA"/>
</dbReference>
<feature type="compositionally biased region" description="Polar residues" evidence="1">
    <location>
        <begin position="134"/>
        <end position="147"/>
    </location>
</feature>
<gene>
    <name evidence="3" type="ORF">RRG08_011936</name>
    <name evidence="4" type="ORF">RRG08_062396</name>
</gene>
<name>A0AAE1AUB3_9GAST</name>
<feature type="non-terminal residue" evidence="4">
    <location>
        <position position="1"/>
    </location>
</feature>
<comment type="caution">
    <text evidence="4">The sequence shown here is derived from an EMBL/GenBank/DDBJ whole genome shotgun (WGS) entry which is preliminary data.</text>
</comment>
<evidence type="ECO:0000313" key="4">
    <source>
        <dbReference type="EMBL" id="KAK3794150.1"/>
    </source>
</evidence>
<dbReference type="EMBL" id="JAWDGP010007051">
    <property type="protein sequence ID" value="KAK3730877.1"/>
    <property type="molecule type" value="Genomic_DNA"/>
</dbReference>
<feature type="region of interest" description="Disordered" evidence="1">
    <location>
        <begin position="102"/>
        <end position="160"/>
    </location>
</feature>
<organism evidence="4 5">
    <name type="scientific">Elysia crispata</name>
    <name type="common">lettuce slug</name>
    <dbReference type="NCBI Taxonomy" id="231223"/>
    <lineage>
        <taxon>Eukaryota</taxon>
        <taxon>Metazoa</taxon>
        <taxon>Spiralia</taxon>
        <taxon>Lophotrochozoa</taxon>
        <taxon>Mollusca</taxon>
        <taxon>Gastropoda</taxon>
        <taxon>Heterobranchia</taxon>
        <taxon>Euthyneura</taxon>
        <taxon>Panpulmonata</taxon>
        <taxon>Sacoglossa</taxon>
        <taxon>Placobranchoidea</taxon>
        <taxon>Plakobranchidae</taxon>
        <taxon>Elysia</taxon>
    </lineage>
</organism>